<gene>
    <name evidence="1" type="ORF">SAMN02745176_02836</name>
</gene>
<name>A0A1M6HKE9_9FIRM</name>
<dbReference type="EMBL" id="FQZS01000021">
    <property type="protein sequence ID" value="SHJ22643.1"/>
    <property type="molecule type" value="Genomic_DNA"/>
</dbReference>
<dbReference type="OrthoDB" id="8580666at2"/>
<keyword evidence="2" id="KW-1185">Reference proteome</keyword>
<dbReference type="RefSeq" id="WP_073026824.1">
    <property type="nucleotide sequence ID" value="NZ_FQZS01000021.1"/>
</dbReference>
<dbReference type="Pfam" id="PF08665">
    <property type="entry name" value="PglZ"/>
    <property type="match status" value="2"/>
</dbReference>
<accession>A0A1M6HKE9</accession>
<organism evidence="1 2">
    <name type="scientific">Lutispora thermophila DSM 19022</name>
    <dbReference type="NCBI Taxonomy" id="1122184"/>
    <lineage>
        <taxon>Bacteria</taxon>
        <taxon>Bacillati</taxon>
        <taxon>Bacillota</taxon>
        <taxon>Clostridia</taxon>
        <taxon>Lutisporales</taxon>
        <taxon>Lutisporaceae</taxon>
        <taxon>Lutispora</taxon>
    </lineage>
</organism>
<dbReference type="STRING" id="1122184.SAMN02745176_02836"/>
<dbReference type="AlphaFoldDB" id="A0A1M6HKE9"/>
<dbReference type="Proteomes" id="UP000184442">
    <property type="component" value="Unassembled WGS sequence"/>
</dbReference>
<proteinExistence type="predicted"/>
<evidence type="ECO:0000313" key="1">
    <source>
        <dbReference type="EMBL" id="SHJ22643.1"/>
    </source>
</evidence>
<evidence type="ECO:0000313" key="2">
    <source>
        <dbReference type="Proteomes" id="UP000184442"/>
    </source>
</evidence>
<dbReference type="SUPFAM" id="SSF53649">
    <property type="entry name" value="Alkaline phosphatase-like"/>
    <property type="match status" value="1"/>
</dbReference>
<dbReference type="InterPro" id="IPR017850">
    <property type="entry name" value="Alkaline_phosphatase_core_sf"/>
</dbReference>
<reference evidence="1 2" key="1">
    <citation type="submission" date="2016-11" db="EMBL/GenBank/DDBJ databases">
        <authorList>
            <person name="Jaros S."/>
            <person name="Januszkiewicz K."/>
            <person name="Wedrychowicz H."/>
        </authorList>
    </citation>
    <scope>NUCLEOTIDE SEQUENCE [LARGE SCALE GENOMIC DNA]</scope>
    <source>
        <strain evidence="1 2">DSM 19022</strain>
    </source>
</reference>
<sequence length="824" mass="96795">MEDSYKYYLSKFIEKKTTFSKPFMMFLDKNGVLDGCDEINVYIYPYKLVSVEENVIFRAYYEHIKHKCEDRYIFALKNEGLLEKLQDFIKRADGGRVNNIDIKDVLDNVEEDLLWHERINNYNVSDVRNIFNELIHYRKKFKKKIINMEEVDRIVLSALFDMDATLIDGDADCYIFYKNVLELHGKINQKNCETDINELLCKVFYDNGGELMHSVIKQGIFNEFEKLMWTCYILDFFNKLNSDNVKKAIGIEFLKVEAFERYYKYLVTQVKIIEKKDKKLFVSMKDKAEKWILDSGINLYSVEQNHIQFIKENITSYICVLDGIRNVLKDFNIEGLKKVYKYSLENLQEVKETLKDIPYATENTNKVKSFFNDFFELMYLVELIEKDSVKITGLNLYTDWVDLYRDKLSNLQYLLSKIRFSDEWNIIEKGRYAALDRRISNILNKFRKTFAEFYIKNYKSWTSSDYGPSRPILSNDIEKIIDLNDDKIFIIIFDGMRYDAWVNVVYKYFKDILLNRETSIKSSFSLLPSITAISREAIYKSILDNNKENVTFVTKSESYLKQDDIEGNLLLDKKINIFIYNMFDKDGHRATEDLYMFYAKQEKVFENSIKTLINKIPDNASIVITSDHGMMRVDEYINLKDVVGLTTVKPRFLESENYVELEDGIVLDNYILSYTNRGYYLGGGERDFYSHGGCSIEEVIVPFIYARPLSSSKFTSYTVTKTIDSTGETIIFYDGKKLKLPFKISDKEHVFLTNLYRFNTLNTKDIEKIFKNQFGNAGLIDGMLRRFIRKLQGAGINIIDTTSAGEFIVYKINTENLFGGGWNE</sequence>
<protein>
    <submittedName>
        <fullName evidence="1">PglZ domain-containing protein</fullName>
    </submittedName>
</protein>